<organism evidence="5">
    <name type="scientific">metagenome</name>
    <dbReference type="NCBI Taxonomy" id="256318"/>
    <lineage>
        <taxon>unclassified sequences</taxon>
        <taxon>metagenomes</taxon>
    </lineage>
</organism>
<gene>
    <name evidence="5" type="ORF">NOCA2170104</name>
</gene>
<dbReference type="PANTHER" id="PTHR30368">
    <property type="entry name" value="SULFATE-BINDING PROTEIN"/>
    <property type="match status" value="1"/>
</dbReference>
<dbReference type="NCBIfam" id="TIGR00971">
    <property type="entry name" value="3a0106s03"/>
    <property type="match status" value="1"/>
</dbReference>
<keyword evidence="4" id="KW-0574">Periplasm</keyword>
<reference evidence="5" key="1">
    <citation type="submission" date="2015-08" db="EMBL/GenBank/DDBJ databases">
        <authorList>
            <person name="Babu N.S."/>
            <person name="Beckwith C.J."/>
            <person name="Beseler K.G."/>
            <person name="Brison A."/>
            <person name="Carone J.V."/>
            <person name="Caskin T.P."/>
            <person name="Diamond M."/>
            <person name="Durham M.E."/>
            <person name="Foxe J.M."/>
            <person name="Go M."/>
            <person name="Henderson B.A."/>
            <person name="Jones I.B."/>
            <person name="McGettigan J.A."/>
            <person name="Micheletti S.J."/>
            <person name="Nasrallah M.E."/>
            <person name="Ortiz D."/>
            <person name="Piller C.R."/>
            <person name="Privatt S.R."/>
            <person name="Schneider S.L."/>
            <person name="Sharp S."/>
            <person name="Smith T.C."/>
            <person name="Stanton J.D."/>
            <person name="Ullery H.E."/>
            <person name="Wilson R.J."/>
            <person name="Serrano M.G."/>
            <person name="Buck G."/>
            <person name="Lee V."/>
            <person name="Wang Y."/>
            <person name="Carvalho R."/>
            <person name="Voegtly L."/>
            <person name="Shi R."/>
            <person name="Duckworth R."/>
            <person name="Johnson A."/>
            <person name="Loviza R."/>
            <person name="Walstead R."/>
            <person name="Shah Z."/>
            <person name="Kiflezghi M."/>
            <person name="Wade K."/>
            <person name="Ball S.L."/>
            <person name="Bradley K.W."/>
            <person name="Asai D.J."/>
            <person name="Bowman C.A."/>
            <person name="Russell D.A."/>
            <person name="Pope W.H."/>
            <person name="Jacobs-Sera D."/>
            <person name="Hendrix R.W."/>
            <person name="Hatfull G.F."/>
        </authorList>
    </citation>
    <scope>NUCLEOTIDE SEQUENCE</scope>
</reference>
<name>A0A2P2C1D2_9ZZZZ</name>
<evidence type="ECO:0000256" key="1">
    <source>
        <dbReference type="ARBA" id="ARBA00004418"/>
    </source>
</evidence>
<dbReference type="GO" id="GO:0042597">
    <property type="term" value="C:periplasmic space"/>
    <property type="evidence" value="ECO:0007669"/>
    <property type="project" value="UniProtKB-SubCell"/>
</dbReference>
<dbReference type="SUPFAM" id="SSF53850">
    <property type="entry name" value="Periplasmic binding protein-like II"/>
    <property type="match status" value="1"/>
</dbReference>
<proteinExistence type="predicted"/>
<evidence type="ECO:0000256" key="2">
    <source>
        <dbReference type="ARBA" id="ARBA00022448"/>
    </source>
</evidence>
<dbReference type="GO" id="GO:0140104">
    <property type="term" value="F:molecular carrier activity"/>
    <property type="evidence" value="ECO:0007669"/>
    <property type="project" value="InterPro"/>
</dbReference>
<keyword evidence="3" id="KW-0732">Signal</keyword>
<sequence length="339" mass="35816">MNIKIKAAVVSMAGVLALTACSAGASESDADQLSVVGYSVLESANKPQFEAFNKTDAGKDVTFKTSYGASGDQSRAVEGGLDADFVHFSLEPDITRLVDAGLVADDWKSNGDTNGIVTSSVVSFVVRAGNPENIQTWDDLVKPGVEIITPNPASSGSAKWNILGAWGHVLANGGTEADAKAFVTKFLNNTIALPGSGREATTAFSEGNGDVLISYENEAILARENGEDFDYIVPDDTLLIENPAAVTEDADPKAQDFFDYLLTPEGQAEYALFGFRPVVDGVELPEVEGANDPADPFPTPGTLLTIDDDFGGWDAANSKFFDEENGIITQLQAETGKTE</sequence>
<evidence type="ECO:0000256" key="4">
    <source>
        <dbReference type="ARBA" id="ARBA00022764"/>
    </source>
</evidence>
<accession>A0A2P2C1D2</accession>
<comment type="subcellular location">
    <subcellularLocation>
        <location evidence="1">Periplasm</location>
    </subcellularLocation>
</comment>
<keyword evidence="2" id="KW-0813">Transport</keyword>
<evidence type="ECO:0000313" key="5">
    <source>
        <dbReference type="EMBL" id="CUR54532.1"/>
    </source>
</evidence>
<dbReference type="EMBL" id="CZKA01000009">
    <property type="protein sequence ID" value="CUR54532.1"/>
    <property type="molecule type" value="Genomic_DNA"/>
</dbReference>
<dbReference type="AlphaFoldDB" id="A0A2P2C1D2"/>
<evidence type="ECO:0000256" key="3">
    <source>
        <dbReference type="ARBA" id="ARBA00022729"/>
    </source>
</evidence>
<dbReference type="PANTHER" id="PTHR30368:SF2">
    <property type="entry name" value="SULFATE-BINDING PROTEIN"/>
    <property type="match status" value="1"/>
</dbReference>
<dbReference type="InterPro" id="IPR005669">
    <property type="entry name" value="Thiosulph/SO4-bd"/>
</dbReference>
<protein>
    <submittedName>
        <fullName evidence="5">Putative sulfate ABC transporter,substrate-binding protein</fullName>
    </submittedName>
</protein>
<dbReference type="Pfam" id="PF13531">
    <property type="entry name" value="SBP_bac_11"/>
    <property type="match status" value="1"/>
</dbReference>
<dbReference type="Gene3D" id="3.40.190.10">
    <property type="entry name" value="Periplasmic binding protein-like II"/>
    <property type="match status" value="2"/>
</dbReference>
<dbReference type="PROSITE" id="PS51257">
    <property type="entry name" value="PROKAR_LIPOPROTEIN"/>
    <property type="match status" value="1"/>
</dbReference>
<dbReference type="GO" id="GO:1902358">
    <property type="term" value="P:sulfate transmembrane transport"/>
    <property type="evidence" value="ECO:0007669"/>
    <property type="project" value="InterPro"/>
</dbReference>